<keyword evidence="2" id="KW-1185">Reference proteome</keyword>
<dbReference type="EMBL" id="CP067977">
    <property type="protein sequence ID" value="QQQ18010.1"/>
    <property type="molecule type" value="Genomic_DNA"/>
</dbReference>
<evidence type="ECO:0000313" key="1">
    <source>
        <dbReference type="EMBL" id="QQQ18010.1"/>
    </source>
</evidence>
<evidence type="ECO:0008006" key="3">
    <source>
        <dbReference type="Google" id="ProtNLM"/>
    </source>
</evidence>
<gene>
    <name evidence="1" type="ORF">JIP62_11895</name>
</gene>
<organism evidence="1 2">
    <name type="scientific">Brevundimonas vitisensis</name>
    <dbReference type="NCBI Taxonomy" id="2800818"/>
    <lineage>
        <taxon>Bacteria</taxon>
        <taxon>Pseudomonadati</taxon>
        <taxon>Pseudomonadota</taxon>
        <taxon>Alphaproteobacteria</taxon>
        <taxon>Caulobacterales</taxon>
        <taxon>Caulobacteraceae</taxon>
        <taxon>Brevundimonas</taxon>
    </lineage>
</organism>
<name>A0ABX7BKR8_9CAUL</name>
<proteinExistence type="predicted"/>
<accession>A0ABX7BKR8</accession>
<evidence type="ECO:0000313" key="2">
    <source>
        <dbReference type="Proteomes" id="UP000595448"/>
    </source>
</evidence>
<reference evidence="1 2" key="1">
    <citation type="submission" date="2021-01" db="EMBL/GenBank/DDBJ databases">
        <title>Brevundimonas vitis sp. nov., an bacterium isolated from grape (Vitis vinifera).</title>
        <authorList>
            <person name="Jiang L."/>
            <person name="Lee J."/>
        </authorList>
    </citation>
    <scope>NUCLEOTIDE SEQUENCE [LARGE SCALE GENOMIC DNA]</scope>
    <source>
        <strain evidence="1 2">GRTSA-9</strain>
    </source>
</reference>
<dbReference type="RefSeq" id="WP_201102385.1">
    <property type="nucleotide sequence ID" value="NZ_CP067977.1"/>
</dbReference>
<sequence>MIHGLRLAGIALVSAVLTASLVIGVGEAIRERGTAGPSVIQASLS</sequence>
<dbReference type="Proteomes" id="UP000595448">
    <property type="component" value="Chromosome"/>
</dbReference>
<protein>
    <recommendedName>
        <fullName evidence="3">ABC transporter permease</fullName>
    </recommendedName>
</protein>